<dbReference type="Gene3D" id="1.10.10.580">
    <property type="entry name" value="Structural maintenance of chromosome 1. Chain E"/>
    <property type="match status" value="1"/>
</dbReference>
<reference evidence="2 3" key="1">
    <citation type="submission" date="2017-03" db="EMBL/GenBank/DDBJ databases">
        <title>Genome Survey of Euroglyphus maynei.</title>
        <authorList>
            <person name="Arlian L.G."/>
            <person name="Morgan M.S."/>
            <person name="Rider S.D."/>
        </authorList>
    </citation>
    <scope>NUCLEOTIDE SEQUENCE [LARGE SCALE GENOMIC DNA]</scope>
    <source>
        <strain evidence="2">Arlian Lab</strain>
        <tissue evidence="2">Whole body</tissue>
    </source>
</reference>
<dbReference type="Proteomes" id="UP000194236">
    <property type="component" value="Unassembled WGS sequence"/>
</dbReference>
<dbReference type="AlphaFoldDB" id="A0A1Y3ATT4"/>
<name>A0A1Y3ATT4_EURMA</name>
<keyword evidence="3" id="KW-1185">Reference proteome</keyword>
<evidence type="ECO:0008006" key="4">
    <source>
        <dbReference type="Google" id="ProtNLM"/>
    </source>
</evidence>
<feature type="region of interest" description="Disordered" evidence="1">
    <location>
        <begin position="1"/>
        <end position="22"/>
    </location>
</feature>
<protein>
    <recommendedName>
        <fullName evidence="4">Rad21/Rec8-like protein C-terminal eukaryotic domain-containing protein</fullName>
    </recommendedName>
</protein>
<evidence type="ECO:0000256" key="1">
    <source>
        <dbReference type="SAM" id="MobiDB-lite"/>
    </source>
</evidence>
<dbReference type="InterPro" id="IPR023093">
    <property type="entry name" value="ScpA-like_C"/>
</dbReference>
<dbReference type="SUPFAM" id="SSF46785">
    <property type="entry name" value="Winged helix' DNA-binding domain"/>
    <property type="match status" value="1"/>
</dbReference>
<organism evidence="2 3">
    <name type="scientific">Euroglyphus maynei</name>
    <name type="common">Mayne's house dust mite</name>
    <dbReference type="NCBI Taxonomy" id="6958"/>
    <lineage>
        <taxon>Eukaryota</taxon>
        <taxon>Metazoa</taxon>
        <taxon>Ecdysozoa</taxon>
        <taxon>Arthropoda</taxon>
        <taxon>Chelicerata</taxon>
        <taxon>Arachnida</taxon>
        <taxon>Acari</taxon>
        <taxon>Acariformes</taxon>
        <taxon>Sarcoptiformes</taxon>
        <taxon>Astigmata</taxon>
        <taxon>Psoroptidia</taxon>
        <taxon>Analgoidea</taxon>
        <taxon>Pyroglyphidae</taxon>
        <taxon>Pyroglyphinae</taxon>
        <taxon>Euroglyphus</taxon>
    </lineage>
</organism>
<gene>
    <name evidence="2" type="ORF">BLA29_002253</name>
</gene>
<dbReference type="OrthoDB" id="6511759at2759"/>
<dbReference type="EMBL" id="MUJZ01063659">
    <property type="protein sequence ID" value="OTF70866.1"/>
    <property type="molecule type" value="Genomic_DNA"/>
</dbReference>
<dbReference type="InterPro" id="IPR036390">
    <property type="entry name" value="WH_DNA-bd_sf"/>
</dbReference>
<accession>A0A1Y3ATT4</accession>
<evidence type="ECO:0000313" key="2">
    <source>
        <dbReference type="EMBL" id="OTF70866.1"/>
    </source>
</evidence>
<sequence>MARGEHSGPFDSLPQPSIPEFSTTDRTIIDDKFNETLEGLFATSSADHLQFEQLHIYDNRKRTALLYFFNLLVMKNNEQINLEQESSLECFNPIYIYRVNNRSELK</sequence>
<comment type="caution">
    <text evidence="2">The sequence shown here is derived from an EMBL/GenBank/DDBJ whole genome shotgun (WGS) entry which is preliminary data.</text>
</comment>
<proteinExistence type="predicted"/>
<evidence type="ECO:0000313" key="3">
    <source>
        <dbReference type="Proteomes" id="UP000194236"/>
    </source>
</evidence>